<keyword evidence="2" id="KW-0732">Signal</keyword>
<comment type="caution">
    <text evidence="4">The sequence shown here is derived from an EMBL/GenBank/DDBJ whole genome shotgun (WGS) entry which is preliminary data.</text>
</comment>
<dbReference type="OrthoDB" id="9765158at2"/>
<dbReference type="PROSITE" id="PS51782">
    <property type="entry name" value="LYSM"/>
    <property type="match status" value="1"/>
</dbReference>
<dbReference type="Pfam" id="PF01476">
    <property type="entry name" value="LysM"/>
    <property type="match status" value="1"/>
</dbReference>
<evidence type="ECO:0000313" key="4">
    <source>
        <dbReference type="EMBL" id="TQF09009.1"/>
    </source>
</evidence>
<dbReference type="InterPro" id="IPR018392">
    <property type="entry name" value="LysM"/>
</dbReference>
<feature type="signal peptide" evidence="2">
    <location>
        <begin position="1"/>
        <end position="33"/>
    </location>
</feature>
<dbReference type="AlphaFoldDB" id="A0A540WJ14"/>
<feature type="region of interest" description="Disordered" evidence="1">
    <location>
        <begin position="33"/>
        <end position="83"/>
    </location>
</feature>
<evidence type="ECO:0000256" key="2">
    <source>
        <dbReference type="SAM" id="SignalP"/>
    </source>
</evidence>
<feature type="domain" description="LysM" evidence="3">
    <location>
        <begin position="84"/>
        <end position="132"/>
    </location>
</feature>
<dbReference type="InterPro" id="IPR052196">
    <property type="entry name" value="Bact_Kbp"/>
</dbReference>
<organism evidence="4 5">
    <name type="scientific">Myxococcus llanfairpwllgwyngyllgogerychwyrndrobwllllantysiliogogogochensis</name>
    <dbReference type="NCBI Taxonomy" id="2590453"/>
    <lineage>
        <taxon>Bacteria</taxon>
        <taxon>Pseudomonadati</taxon>
        <taxon>Myxococcota</taxon>
        <taxon>Myxococcia</taxon>
        <taxon>Myxococcales</taxon>
        <taxon>Cystobacterineae</taxon>
        <taxon>Myxococcaceae</taxon>
        <taxon>Myxococcus</taxon>
    </lineage>
</organism>
<evidence type="ECO:0000259" key="3">
    <source>
        <dbReference type="PROSITE" id="PS51782"/>
    </source>
</evidence>
<feature type="compositionally biased region" description="Acidic residues" evidence="1">
    <location>
        <begin position="39"/>
        <end position="58"/>
    </location>
</feature>
<dbReference type="PANTHER" id="PTHR34700">
    <property type="entry name" value="POTASSIUM BINDING PROTEIN KBP"/>
    <property type="match status" value="1"/>
</dbReference>
<keyword evidence="5" id="KW-1185">Reference proteome</keyword>
<dbReference type="CDD" id="cd00118">
    <property type="entry name" value="LysM"/>
    <property type="match status" value="1"/>
</dbReference>
<reference evidence="4 5" key="1">
    <citation type="submission" date="2019-06" db="EMBL/GenBank/DDBJ databases">
        <authorList>
            <person name="Livingstone P."/>
            <person name="Whitworth D."/>
        </authorList>
    </citation>
    <scope>NUCLEOTIDE SEQUENCE [LARGE SCALE GENOMIC DNA]</scope>
    <source>
        <strain evidence="4 5">AM401</strain>
    </source>
</reference>
<dbReference type="SUPFAM" id="SSF54106">
    <property type="entry name" value="LysM domain"/>
    <property type="match status" value="1"/>
</dbReference>
<gene>
    <name evidence="4" type="ORF">FJV41_46905</name>
</gene>
<sequence length="416" mass="45006">MKSSSKGCRAMRTRILTSLMLSLAVAPAWSAFAQQQEGSDPEDTEAGGETEGAEVMDEAPERPSGTNVTLPPGAAKGRDSAPGVVHTVESGDTLWDLSSRYLGSPWYWPKVWSYNPEIANPHWIYPGNQVSFFGGGEEVPQRVETGDDTVDVAAPTELSGGDMVSVSGKIGYDVSSSRPVTTQGFVTARELEEAGRIEGSPNGALMLAFPDNVYVRFKRKADAKVGDRYVVFHTTQKVKHPRSGKELGFLTDFVGTLRVVRVDKGVVTAQIVDTWDGIERGDLVGPYGEKLSERVAPRPNTKELNATVVTALVPYLSLLGEHNTVVLDKGSADGVQLGNTFLILRQGDPSRQVLGKPELPPPPASDKALPWENIGTCMVTEVKERTNNCLMMRSTEEINTGDRAYMRVSPAPTASR</sequence>
<protein>
    <submittedName>
        <fullName evidence="4">LysM peptidoglycan-binding domain-containing protein</fullName>
    </submittedName>
</protein>
<proteinExistence type="predicted"/>
<evidence type="ECO:0000256" key="1">
    <source>
        <dbReference type="SAM" id="MobiDB-lite"/>
    </source>
</evidence>
<dbReference type="PANTHER" id="PTHR34700:SF4">
    <property type="entry name" value="PHAGE-LIKE ELEMENT PBSX PROTEIN XKDP"/>
    <property type="match status" value="1"/>
</dbReference>
<evidence type="ECO:0000313" key="5">
    <source>
        <dbReference type="Proteomes" id="UP000315369"/>
    </source>
</evidence>
<dbReference type="Proteomes" id="UP000315369">
    <property type="component" value="Unassembled WGS sequence"/>
</dbReference>
<dbReference type="EMBL" id="VIFM01000405">
    <property type="protein sequence ID" value="TQF09009.1"/>
    <property type="molecule type" value="Genomic_DNA"/>
</dbReference>
<dbReference type="Gene3D" id="3.10.350.10">
    <property type="entry name" value="LysM domain"/>
    <property type="match status" value="1"/>
</dbReference>
<accession>A0A540WJ14</accession>
<dbReference type="InterPro" id="IPR036779">
    <property type="entry name" value="LysM_dom_sf"/>
</dbReference>
<feature type="chain" id="PRO_5021886998" evidence="2">
    <location>
        <begin position="34"/>
        <end position="416"/>
    </location>
</feature>
<name>A0A540WJ14_9BACT</name>